<dbReference type="RefSeq" id="WP_165136566.1">
    <property type="nucleotide sequence ID" value="NZ_CP049250.1"/>
</dbReference>
<dbReference type="GO" id="GO:0009103">
    <property type="term" value="P:lipopolysaccharide biosynthetic process"/>
    <property type="evidence" value="ECO:0007669"/>
    <property type="project" value="UniProtKB-ARBA"/>
</dbReference>
<dbReference type="EMBL" id="JACIEC010000001">
    <property type="protein sequence ID" value="MBB4142673.1"/>
    <property type="molecule type" value="Genomic_DNA"/>
</dbReference>
<feature type="domain" description="Glycosyltransferase RgtA/B/C/D-like" evidence="9">
    <location>
        <begin position="59"/>
        <end position="220"/>
    </location>
</feature>
<keyword evidence="2" id="KW-1003">Cell membrane</keyword>
<comment type="caution">
    <text evidence="10">The sequence shown here is derived from an EMBL/GenBank/DDBJ whole genome shotgun (WGS) entry which is preliminary data.</text>
</comment>
<evidence type="ECO:0000256" key="2">
    <source>
        <dbReference type="ARBA" id="ARBA00022475"/>
    </source>
</evidence>
<sequence length="505" mass="55956">MISRTRNLLVRQPGVIVWAVLAYFILCVIMRVLRSDSLQNDEAEQAFLSQMLLLGYGRQPPLYDWLQIGMNALFGLSVATLSALKNSLLFLCCIFYGLAARQVMEDRRLPLIAMLGLLMVPSISVLAQRDLTHAIATLCFVSLFLLAFLKTLDRPSLGSYILLGLTVGLGFLTKYNFVIIPIAAIIAVLPEPDFRKRLLDWRMIPAMLVAAAIALPHLIWALMNLDVATTGTVEAMREGASGDLARDSIRGLISILLSTLKGTLPVIAIFAVIFYRDLGAVLRASDRWSRVIGWMIVVCLVLVTLIGLGFGASSIRQKWLSPFQMLLPLYLTLKIAAARIDTRESVARMGIPVMAIVTVSVLYFAAANIIAPYIGRYSKEHTPYQPMLEQVVGARNERPAYILTDDLMMAGNARLEFTSVPVLMPQLQPIAFADAVRRGPGLIVWPLRDGREGFSVDLADFLKANDVSTASLKITYVDVPYNFAQDGDTMRFGYVWLEQVALPQR</sequence>
<reference evidence="10 11" key="1">
    <citation type="submission" date="2020-08" db="EMBL/GenBank/DDBJ databases">
        <title>Genomic Encyclopedia of Type Strains, Phase IV (KMG-IV): sequencing the most valuable type-strain genomes for metagenomic binning, comparative biology and taxonomic classification.</title>
        <authorList>
            <person name="Goeker M."/>
        </authorList>
    </citation>
    <scope>NUCLEOTIDE SEQUENCE [LARGE SCALE GENOMIC DNA]</scope>
    <source>
        <strain evidence="10 11">DSM 29514</strain>
    </source>
</reference>
<accession>A0A7W6LG08</accession>
<feature type="transmembrane region" description="Helical" evidence="8">
    <location>
        <begin position="252"/>
        <end position="275"/>
    </location>
</feature>
<feature type="transmembrane region" description="Helical" evidence="8">
    <location>
        <begin position="291"/>
        <end position="312"/>
    </location>
</feature>
<keyword evidence="5 8" id="KW-0812">Transmembrane</keyword>
<dbReference type="Pfam" id="PF13231">
    <property type="entry name" value="PMT_2"/>
    <property type="match status" value="1"/>
</dbReference>
<keyword evidence="4 10" id="KW-0808">Transferase</keyword>
<feature type="transmembrane region" description="Helical" evidence="8">
    <location>
        <begin position="109"/>
        <end position="127"/>
    </location>
</feature>
<name>A0A7W6LG08_9HYPH</name>
<proteinExistence type="predicted"/>
<evidence type="ECO:0000256" key="3">
    <source>
        <dbReference type="ARBA" id="ARBA00022676"/>
    </source>
</evidence>
<comment type="subcellular location">
    <subcellularLocation>
        <location evidence="1">Cell membrane</location>
        <topology evidence="1">Multi-pass membrane protein</topology>
    </subcellularLocation>
</comment>
<evidence type="ECO:0000256" key="6">
    <source>
        <dbReference type="ARBA" id="ARBA00022989"/>
    </source>
</evidence>
<evidence type="ECO:0000256" key="8">
    <source>
        <dbReference type="SAM" id="Phobius"/>
    </source>
</evidence>
<gene>
    <name evidence="10" type="ORF">GGQ72_001172</name>
</gene>
<evidence type="ECO:0000313" key="11">
    <source>
        <dbReference type="Proteomes" id="UP000519897"/>
    </source>
</evidence>
<evidence type="ECO:0000256" key="5">
    <source>
        <dbReference type="ARBA" id="ARBA00022692"/>
    </source>
</evidence>
<evidence type="ECO:0000313" key="10">
    <source>
        <dbReference type="EMBL" id="MBB4142673.1"/>
    </source>
</evidence>
<keyword evidence="3" id="KW-0328">Glycosyltransferase</keyword>
<feature type="transmembrane region" description="Helical" evidence="8">
    <location>
        <begin position="201"/>
        <end position="222"/>
    </location>
</feature>
<dbReference type="GO" id="GO:0005886">
    <property type="term" value="C:plasma membrane"/>
    <property type="evidence" value="ECO:0007669"/>
    <property type="project" value="UniProtKB-SubCell"/>
</dbReference>
<dbReference type="PANTHER" id="PTHR33908">
    <property type="entry name" value="MANNOSYLTRANSFERASE YKCB-RELATED"/>
    <property type="match status" value="1"/>
</dbReference>
<feature type="transmembrane region" description="Helical" evidence="8">
    <location>
        <begin position="161"/>
        <end position="189"/>
    </location>
</feature>
<keyword evidence="6 8" id="KW-1133">Transmembrane helix</keyword>
<organism evidence="10 11">
    <name type="scientific">Rhizobium rhizoryzae</name>
    <dbReference type="NCBI Taxonomy" id="451876"/>
    <lineage>
        <taxon>Bacteria</taxon>
        <taxon>Pseudomonadati</taxon>
        <taxon>Pseudomonadota</taxon>
        <taxon>Alphaproteobacteria</taxon>
        <taxon>Hyphomicrobiales</taxon>
        <taxon>Rhizobiaceae</taxon>
        <taxon>Rhizobium/Agrobacterium group</taxon>
        <taxon>Rhizobium</taxon>
    </lineage>
</organism>
<keyword evidence="11" id="KW-1185">Reference proteome</keyword>
<evidence type="ECO:0000256" key="7">
    <source>
        <dbReference type="ARBA" id="ARBA00023136"/>
    </source>
</evidence>
<feature type="transmembrane region" description="Helical" evidence="8">
    <location>
        <begin position="12"/>
        <end position="33"/>
    </location>
</feature>
<dbReference type="Proteomes" id="UP000519897">
    <property type="component" value="Unassembled WGS sequence"/>
</dbReference>
<evidence type="ECO:0000256" key="4">
    <source>
        <dbReference type="ARBA" id="ARBA00022679"/>
    </source>
</evidence>
<dbReference type="InterPro" id="IPR050297">
    <property type="entry name" value="LipidA_mod_glycosyltrf_83"/>
</dbReference>
<feature type="transmembrane region" description="Helical" evidence="8">
    <location>
        <begin position="72"/>
        <end position="97"/>
    </location>
</feature>
<keyword evidence="7 8" id="KW-0472">Membrane</keyword>
<feature type="transmembrane region" description="Helical" evidence="8">
    <location>
        <begin position="133"/>
        <end position="149"/>
    </location>
</feature>
<feature type="transmembrane region" description="Helical" evidence="8">
    <location>
        <begin position="319"/>
        <end position="337"/>
    </location>
</feature>
<protein>
    <submittedName>
        <fullName evidence="10">4-amino-4-deoxy-L-arabinose transferase-like glycosyltransferase</fullName>
    </submittedName>
</protein>
<dbReference type="PANTHER" id="PTHR33908:SF11">
    <property type="entry name" value="MEMBRANE PROTEIN"/>
    <property type="match status" value="1"/>
</dbReference>
<evidence type="ECO:0000256" key="1">
    <source>
        <dbReference type="ARBA" id="ARBA00004651"/>
    </source>
</evidence>
<dbReference type="AlphaFoldDB" id="A0A7W6LG08"/>
<evidence type="ECO:0000259" key="9">
    <source>
        <dbReference type="Pfam" id="PF13231"/>
    </source>
</evidence>
<feature type="transmembrane region" description="Helical" evidence="8">
    <location>
        <begin position="349"/>
        <end position="371"/>
    </location>
</feature>
<dbReference type="GO" id="GO:0016763">
    <property type="term" value="F:pentosyltransferase activity"/>
    <property type="evidence" value="ECO:0007669"/>
    <property type="project" value="TreeGrafter"/>
</dbReference>
<dbReference type="InterPro" id="IPR038731">
    <property type="entry name" value="RgtA/B/C-like"/>
</dbReference>